<dbReference type="InterPro" id="IPR036397">
    <property type="entry name" value="RNaseH_sf"/>
</dbReference>
<dbReference type="AlphaFoldDB" id="A0AAE0YKL6"/>
<dbReference type="Gene3D" id="1.10.10.60">
    <property type="entry name" value="Homeodomain-like"/>
    <property type="match status" value="1"/>
</dbReference>
<evidence type="ECO:0000313" key="5">
    <source>
        <dbReference type="Proteomes" id="UP001283361"/>
    </source>
</evidence>
<comment type="caution">
    <text evidence="4">The sequence shown here is derived from an EMBL/GenBank/DDBJ whole genome shotgun (WGS) entry which is preliminary data.</text>
</comment>
<dbReference type="Pfam" id="PF03184">
    <property type="entry name" value="DDE_1"/>
    <property type="match status" value="1"/>
</dbReference>
<dbReference type="EMBL" id="JAWDGP010006013">
    <property type="protein sequence ID" value="KAK3748521.1"/>
    <property type="molecule type" value="Genomic_DNA"/>
</dbReference>
<evidence type="ECO:0000259" key="3">
    <source>
        <dbReference type="PROSITE" id="PS51253"/>
    </source>
</evidence>
<keyword evidence="5" id="KW-1185">Reference proteome</keyword>
<protein>
    <recommendedName>
        <fullName evidence="3">HTH CENPB-type domain-containing protein</fullName>
    </recommendedName>
</protein>
<dbReference type="Gene3D" id="3.30.420.10">
    <property type="entry name" value="Ribonuclease H-like superfamily/Ribonuclease H"/>
    <property type="match status" value="1"/>
</dbReference>
<dbReference type="PANTHER" id="PTHR19303">
    <property type="entry name" value="TRANSPOSON"/>
    <property type="match status" value="1"/>
</dbReference>
<sequence>MAAKNQHNPKWTIEQLNAAIEDVKNGAPKRKTAEKYGIPWGTFSDKLSGRRKMEEQSKTVLSKEEEGEILNFLKMTSARGFGKTEDELLVVVKNYLDQKGRETQWENNKPSTKWFRLFRKRHPEIVFRKPQLLGKQRALITRRDILDWFDQMTNVVKEIDPTIFLEPERIYNCDESGFSLNALSGRVLSYLDNNFVYQVGSEAKTLITALVCCSAKGHYTWPMLIYPGTQFRGFKPQEVFEQSFIGRSENGWITQNLFYEWLKQVFVPQTAHVKKPLLLLVDGHISHQSVQASKLCDENNIVLYCLPPHSSHILQPLDVGVFKTMKSEWKKAVKRQNETEIVTKRTFAKTFKDAYETTIARPLADKAFRACELYPLDPTNVDWSKVVSGVAEGNPDAQFTPQSSLANGPGLATPLPLPALIAHSAHSTPQPPLLSRPPIAQSTPQSPQPSGPPIAHSTPQSPNPVDHPSLTPRHNLPNPADHPSLTPRHNFPNPEDHPLLTPRHNLPNPADHPLLTPRHNLPNPVDHPSLTPRHNLPNPADHPSLTPRHNHQYLMDLDQPHLL</sequence>
<evidence type="ECO:0000313" key="4">
    <source>
        <dbReference type="EMBL" id="KAK3748521.1"/>
    </source>
</evidence>
<evidence type="ECO:0000256" key="1">
    <source>
        <dbReference type="ARBA" id="ARBA00023125"/>
    </source>
</evidence>
<accession>A0AAE0YKL6</accession>
<dbReference type="InterPro" id="IPR009057">
    <property type="entry name" value="Homeodomain-like_sf"/>
</dbReference>
<organism evidence="4 5">
    <name type="scientific">Elysia crispata</name>
    <name type="common">lettuce slug</name>
    <dbReference type="NCBI Taxonomy" id="231223"/>
    <lineage>
        <taxon>Eukaryota</taxon>
        <taxon>Metazoa</taxon>
        <taxon>Spiralia</taxon>
        <taxon>Lophotrochozoa</taxon>
        <taxon>Mollusca</taxon>
        <taxon>Gastropoda</taxon>
        <taxon>Heterobranchia</taxon>
        <taxon>Euthyneura</taxon>
        <taxon>Panpulmonata</taxon>
        <taxon>Sacoglossa</taxon>
        <taxon>Placobranchoidea</taxon>
        <taxon>Plakobranchidae</taxon>
        <taxon>Elysia</taxon>
    </lineage>
</organism>
<dbReference type="Proteomes" id="UP001283361">
    <property type="component" value="Unassembled WGS sequence"/>
</dbReference>
<dbReference type="GO" id="GO:0003677">
    <property type="term" value="F:DNA binding"/>
    <property type="evidence" value="ECO:0007669"/>
    <property type="project" value="UniProtKB-KW"/>
</dbReference>
<proteinExistence type="predicted"/>
<dbReference type="SUPFAM" id="SSF46689">
    <property type="entry name" value="Homeodomain-like"/>
    <property type="match status" value="1"/>
</dbReference>
<keyword evidence="1" id="KW-0238">DNA-binding</keyword>
<feature type="region of interest" description="Disordered" evidence="2">
    <location>
        <begin position="425"/>
        <end position="548"/>
    </location>
</feature>
<gene>
    <name evidence="4" type="ORF">RRG08_008682</name>
</gene>
<dbReference type="PANTHER" id="PTHR19303:SF74">
    <property type="entry name" value="POGO TRANSPOSABLE ELEMENT WITH KRAB DOMAIN"/>
    <property type="match status" value="1"/>
</dbReference>
<name>A0AAE0YKL6_9GAST</name>
<dbReference type="GO" id="GO:0005634">
    <property type="term" value="C:nucleus"/>
    <property type="evidence" value="ECO:0007669"/>
    <property type="project" value="TreeGrafter"/>
</dbReference>
<dbReference type="InterPro" id="IPR050863">
    <property type="entry name" value="CenT-Element_Derived"/>
</dbReference>
<evidence type="ECO:0000256" key="2">
    <source>
        <dbReference type="SAM" id="MobiDB-lite"/>
    </source>
</evidence>
<feature type="domain" description="HTH CENPB-type" evidence="3">
    <location>
        <begin position="53"/>
        <end position="128"/>
    </location>
</feature>
<reference evidence="4" key="1">
    <citation type="journal article" date="2023" name="G3 (Bethesda)">
        <title>A reference genome for the long-term kleptoplast-retaining sea slug Elysia crispata morphotype clarki.</title>
        <authorList>
            <person name="Eastman K.E."/>
            <person name="Pendleton A.L."/>
            <person name="Shaikh M.A."/>
            <person name="Suttiyut T."/>
            <person name="Ogas R."/>
            <person name="Tomko P."/>
            <person name="Gavelis G."/>
            <person name="Widhalm J.R."/>
            <person name="Wisecaver J.H."/>
        </authorList>
    </citation>
    <scope>NUCLEOTIDE SEQUENCE</scope>
    <source>
        <strain evidence="4">ECLA1</strain>
    </source>
</reference>
<dbReference type="PROSITE" id="PS51253">
    <property type="entry name" value="HTH_CENPB"/>
    <property type="match status" value="1"/>
</dbReference>
<dbReference type="InterPro" id="IPR004875">
    <property type="entry name" value="DDE_SF_endonuclease_dom"/>
</dbReference>
<dbReference type="InterPro" id="IPR006600">
    <property type="entry name" value="HTH_CenpB_DNA-bd_dom"/>
</dbReference>